<protein>
    <recommendedName>
        <fullName evidence="2">Antitoxin ParD</fullName>
    </recommendedName>
</protein>
<keyword evidence="6" id="KW-1185">Reference proteome</keyword>
<dbReference type="InterPro" id="IPR022789">
    <property type="entry name" value="ParD"/>
</dbReference>
<dbReference type="CDD" id="cd22231">
    <property type="entry name" value="RHH_NikR_HicB-like"/>
    <property type="match status" value="1"/>
</dbReference>
<dbReference type="GO" id="GO:0006355">
    <property type="term" value="P:regulation of DNA-templated transcription"/>
    <property type="evidence" value="ECO:0007669"/>
    <property type="project" value="InterPro"/>
</dbReference>
<gene>
    <name evidence="5" type="ORF">C7S18_00080</name>
</gene>
<evidence type="ECO:0000256" key="4">
    <source>
        <dbReference type="ARBA" id="ARBA00037106"/>
    </source>
</evidence>
<proteinExistence type="inferred from homology"/>
<sequence length="79" mass="8796">MAKNTSVSLGEHFEGFIAQQIENGRYGSASEVVRAGLRLLEDAENKLGALRRMLAEGEQSGIANYNYNEFMAELDTRKK</sequence>
<evidence type="ECO:0000256" key="3">
    <source>
        <dbReference type="ARBA" id="ARBA00022649"/>
    </source>
</evidence>
<evidence type="ECO:0000256" key="1">
    <source>
        <dbReference type="ARBA" id="ARBA00008580"/>
    </source>
</evidence>
<dbReference type="InterPro" id="IPR010985">
    <property type="entry name" value="Ribbon_hlx_hlx"/>
</dbReference>
<evidence type="ECO:0000256" key="2">
    <source>
        <dbReference type="ARBA" id="ARBA00017940"/>
    </source>
</evidence>
<dbReference type="Gene3D" id="6.10.10.120">
    <property type="entry name" value="Antitoxin ParD1-like"/>
    <property type="match status" value="1"/>
</dbReference>
<reference evidence="5 6" key="2">
    <citation type="submission" date="2018-03" db="EMBL/GenBank/DDBJ databases">
        <authorList>
            <person name="Keele B.F."/>
        </authorList>
    </citation>
    <scope>NUCLEOTIDE SEQUENCE [LARGE SCALE GENOMIC DNA]</scope>
    <source>
        <strain evidence="5 6">D13</strain>
    </source>
</reference>
<keyword evidence="3" id="KW-1277">Toxin-antitoxin system</keyword>
<dbReference type="OrthoDB" id="9815501at2"/>
<dbReference type="KEGG" id="xba:C7S18_00080"/>
<dbReference type="NCBIfam" id="TIGR02606">
    <property type="entry name" value="antidote_CC2985"/>
    <property type="match status" value="1"/>
</dbReference>
<name>A0A2P1PLF5_9GAMM</name>
<organism evidence="5 6">
    <name type="scientific">Ahniella affigens</name>
    <dbReference type="NCBI Taxonomy" id="2021234"/>
    <lineage>
        <taxon>Bacteria</taxon>
        <taxon>Pseudomonadati</taxon>
        <taxon>Pseudomonadota</taxon>
        <taxon>Gammaproteobacteria</taxon>
        <taxon>Lysobacterales</taxon>
        <taxon>Rhodanobacteraceae</taxon>
        <taxon>Ahniella</taxon>
    </lineage>
</organism>
<accession>A0A2P1PLF5</accession>
<dbReference type="Pfam" id="PF03693">
    <property type="entry name" value="ParD_antitoxin"/>
    <property type="match status" value="1"/>
</dbReference>
<reference evidence="5 6" key="1">
    <citation type="submission" date="2018-03" db="EMBL/GenBank/DDBJ databases">
        <title>Ahniella affigens gen. nov., sp. nov., a gammaproteobacterium isolated from sandy soil near a stream.</title>
        <authorList>
            <person name="Ko Y."/>
            <person name="Kim J.-H."/>
        </authorList>
    </citation>
    <scope>NUCLEOTIDE SEQUENCE [LARGE SCALE GENOMIC DNA]</scope>
    <source>
        <strain evidence="5 6">D13</strain>
    </source>
</reference>
<dbReference type="SUPFAM" id="SSF47598">
    <property type="entry name" value="Ribbon-helix-helix"/>
    <property type="match status" value="1"/>
</dbReference>
<comment type="similarity">
    <text evidence="1">Belongs to the ParD antitoxin family.</text>
</comment>
<dbReference type="InterPro" id="IPR038296">
    <property type="entry name" value="ParD_sf"/>
</dbReference>
<dbReference type="AlphaFoldDB" id="A0A2P1PLF5"/>
<evidence type="ECO:0000313" key="6">
    <source>
        <dbReference type="Proteomes" id="UP000241074"/>
    </source>
</evidence>
<dbReference type="PANTHER" id="PTHR36582">
    <property type="entry name" value="ANTITOXIN PARD"/>
    <property type="match status" value="1"/>
</dbReference>
<dbReference type="EMBL" id="CP027860">
    <property type="protein sequence ID" value="AVP95688.1"/>
    <property type="molecule type" value="Genomic_DNA"/>
</dbReference>
<dbReference type="Proteomes" id="UP000241074">
    <property type="component" value="Chromosome"/>
</dbReference>
<comment type="function">
    <text evidence="4">Antitoxin component of a type II toxin-antitoxin (TA) system. Neutralizes the effect of toxin ParE.</text>
</comment>
<evidence type="ECO:0000313" key="5">
    <source>
        <dbReference type="EMBL" id="AVP95688.1"/>
    </source>
</evidence>
<dbReference type="PANTHER" id="PTHR36582:SF2">
    <property type="entry name" value="ANTITOXIN PARD"/>
    <property type="match status" value="1"/>
</dbReference>